<comment type="similarity">
    <text evidence="9">In the C-terminal section; belongs to the flavoprotein pyridine nucleotide cytochrome reductase family.</text>
</comment>
<dbReference type="Gene3D" id="2.40.30.10">
    <property type="entry name" value="Translation factors"/>
    <property type="match status" value="1"/>
</dbReference>
<feature type="domain" description="Flavodoxin-like" evidence="11">
    <location>
        <begin position="8"/>
        <end position="153"/>
    </location>
</feature>
<dbReference type="PROSITE" id="PS50902">
    <property type="entry name" value="FLAVODOXIN_LIKE"/>
    <property type="match status" value="1"/>
</dbReference>
<gene>
    <name evidence="9 13" type="primary">TAH18</name>
    <name evidence="13" type="ORF">SBRCBS47491_005444</name>
</gene>
<dbReference type="HAMAP" id="MF_03178">
    <property type="entry name" value="NDOR1"/>
    <property type="match status" value="1"/>
</dbReference>
<dbReference type="SUPFAM" id="SSF63380">
    <property type="entry name" value="Riboflavin synthase domain-like"/>
    <property type="match status" value="1"/>
</dbReference>
<feature type="region of interest" description="Disordered" evidence="10">
    <location>
        <begin position="542"/>
        <end position="579"/>
    </location>
</feature>
<evidence type="ECO:0000313" key="14">
    <source>
        <dbReference type="Proteomes" id="UP001642406"/>
    </source>
</evidence>
<keyword evidence="8 9" id="KW-0560">Oxidoreductase</keyword>
<dbReference type="InterPro" id="IPR001433">
    <property type="entry name" value="OxRdtase_FAD/NAD-bd"/>
</dbReference>
<evidence type="ECO:0000256" key="5">
    <source>
        <dbReference type="ARBA" id="ARBA00022643"/>
    </source>
</evidence>
<name>A0ABP0BXE4_9PEZI</name>
<dbReference type="PANTHER" id="PTHR19384:SF10">
    <property type="entry name" value="NADPH-DEPENDENT DIFLAVIN OXIDOREDUCTASE 1"/>
    <property type="match status" value="1"/>
</dbReference>
<dbReference type="InterPro" id="IPR023173">
    <property type="entry name" value="NADPH_Cyt_P450_Rdtase_alpha"/>
</dbReference>
<feature type="binding site" evidence="9">
    <location>
        <position position="493"/>
    </location>
    <ligand>
        <name>NADP(+)</name>
        <dbReference type="ChEBI" id="CHEBI:58349"/>
    </ligand>
</feature>
<dbReference type="InterPro" id="IPR039261">
    <property type="entry name" value="FNR_nucleotide-bd"/>
</dbReference>
<dbReference type="InterPro" id="IPR001709">
    <property type="entry name" value="Flavoprot_Pyr_Nucl_cyt_Rdtase"/>
</dbReference>
<dbReference type="EMBL" id="CAWUHC010000047">
    <property type="protein sequence ID" value="CAK7224132.1"/>
    <property type="molecule type" value="Genomic_DNA"/>
</dbReference>
<feature type="binding site" evidence="9">
    <location>
        <position position="135"/>
    </location>
    <ligand>
        <name>FMN</name>
        <dbReference type="ChEBI" id="CHEBI:58210"/>
    </ligand>
</feature>
<dbReference type="EC" id="1.18.1.-" evidence="9"/>
<keyword evidence="9" id="KW-0496">Mitochondrion</keyword>
<organism evidence="13 14">
    <name type="scientific">Sporothrix bragantina</name>
    <dbReference type="NCBI Taxonomy" id="671064"/>
    <lineage>
        <taxon>Eukaryota</taxon>
        <taxon>Fungi</taxon>
        <taxon>Dikarya</taxon>
        <taxon>Ascomycota</taxon>
        <taxon>Pezizomycotina</taxon>
        <taxon>Sordariomycetes</taxon>
        <taxon>Sordariomycetidae</taxon>
        <taxon>Ophiostomatales</taxon>
        <taxon>Ophiostomataceae</taxon>
        <taxon>Sporothrix</taxon>
    </lineage>
</organism>
<feature type="binding site" evidence="9">
    <location>
        <begin position="62"/>
        <end position="65"/>
    </location>
    <ligand>
        <name>FMN</name>
        <dbReference type="ChEBI" id="CHEBI:58210"/>
    </ligand>
</feature>
<evidence type="ECO:0000256" key="9">
    <source>
        <dbReference type="HAMAP-Rule" id="MF_03178"/>
    </source>
</evidence>
<evidence type="ECO:0000256" key="8">
    <source>
        <dbReference type="ARBA" id="ARBA00023002"/>
    </source>
</evidence>
<evidence type="ECO:0000256" key="2">
    <source>
        <dbReference type="ARBA" id="ARBA00001974"/>
    </source>
</evidence>
<keyword evidence="3 9" id="KW-0963">Cytoplasm</keyword>
<accession>A0ABP0BXE4</accession>
<feature type="binding site" evidence="9">
    <location>
        <begin position="608"/>
        <end position="612"/>
    </location>
    <ligand>
        <name>NADP(+)</name>
        <dbReference type="ChEBI" id="CHEBI:58349"/>
    </ligand>
</feature>
<comment type="subunit">
    <text evidence="9">Interacts with DRE2; as part of the cytosolic iron-sulfur (Fe-S) protein assembly (CIA) machinery.</text>
</comment>
<feature type="binding site" evidence="9">
    <location>
        <begin position="393"/>
        <end position="396"/>
    </location>
    <ligand>
        <name>FAD</name>
        <dbReference type="ChEBI" id="CHEBI:57692"/>
    </ligand>
</feature>
<comment type="function">
    <text evidence="9">NADPH-dependent reductase which is a central component of the cytosolic iron-sulfur (Fe-S) protein assembly (CIA) machinery. Transfers electrons from NADPH via its FAD and FMN prosthetic groups to the [2Fe-2S] cluster of DRE2, another key component of the CIA machinery. In turn, this reduced cluster provides electrons for assembly of cytosolic iron-sulfur cluster proteins. Positively controls H(2)O(2)-induced cell death.</text>
</comment>
<feature type="binding site" evidence="9">
    <location>
        <begin position="546"/>
        <end position="547"/>
    </location>
    <ligand>
        <name>NADP(+)</name>
        <dbReference type="ChEBI" id="CHEBI:58349"/>
    </ligand>
</feature>
<dbReference type="Gene3D" id="3.40.50.80">
    <property type="entry name" value="Nucleotide-binding domain of ferredoxin-NADP reductase (FNR) module"/>
    <property type="match status" value="1"/>
</dbReference>
<comment type="similarity">
    <text evidence="9">In the N-terminal section; belongs to the flavodoxin family.</text>
</comment>
<dbReference type="PROSITE" id="PS51384">
    <property type="entry name" value="FAD_FR"/>
    <property type="match status" value="1"/>
</dbReference>
<feature type="domain" description="FAD-binding FR-type" evidence="12">
    <location>
        <begin position="215"/>
        <end position="483"/>
    </location>
</feature>
<keyword evidence="6 9" id="KW-0274">FAD</keyword>
<comment type="catalytic activity">
    <reaction evidence="9">
        <text>2 oxidized [2Fe-2S]-[protein] + NADPH = 2 reduced [2Fe-2S]-[protein] + NADP(+) + H(+)</text>
        <dbReference type="Rhea" id="RHEA:67716"/>
        <dbReference type="Rhea" id="RHEA-COMP:17327"/>
        <dbReference type="Rhea" id="RHEA-COMP:17328"/>
        <dbReference type="ChEBI" id="CHEBI:15378"/>
        <dbReference type="ChEBI" id="CHEBI:33737"/>
        <dbReference type="ChEBI" id="CHEBI:33738"/>
        <dbReference type="ChEBI" id="CHEBI:57783"/>
        <dbReference type="ChEBI" id="CHEBI:58349"/>
    </reaction>
</comment>
<protein>
    <recommendedName>
        <fullName evidence="9">NADPH-dependent diflavin oxidoreductase 1</fullName>
        <ecNumber evidence="9">1.18.1.-</ecNumber>
    </recommendedName>
    <alternativeName>
        <fullName evidence="9">NADPH-dependent FMN and FAD-containing oxidoreductase</fullName>
    </alternativeName>
</protein>
<comment type="cofactor">
    <cofactor evidence="2 9">
        <name>FAD</name>
        <dbReference type="ChEBI" id="CHEBI:57692"/>
    </cofactor>
</comment>
<reference evidence="13 14" key="1">
    <citation type="submission" date="2024-01" db="EMBL/GenBank/DDBJ databases">
        <authorList>
            <person name="Allen C."/>
            <person name="Tagirdzhanova G."/>
        </authorList>
    </citation>
    <scope>NUCLEOTIDE SEQUENCE [LARGE SCALE GENOMIC DNA]</scope>
</reference>
<dbReference type="InterPro" id="IPR017927">
    <property type="entry name" value="FAD-bd_FR_type"/>
</dbReference>
<dbReference type="InterPro" id="IPR017938">
    <property type="entry name" value="Riboflavin_synthase-like_b-brl"/>
</dbReference>
<evidence type="ECO:0000256" key="4">
    <source>
        <dbReference type="ARBA" id="ARBA00022630"/>
    </source>
</evidence>
<feature type="compositionally biased region" description="Basic and acidic residues" evidence="10">
    <location>
        <begin position="547"/>
        <end position="569"/>
    </location>
</feature>
<dbReference type="InterPro" id="IPR008254">
    <property type="entry name" value="Flavodoxin/NO_synth"/>
</dbReference>
<evidence type="ECO:0000256" key="3">
    <source>
        <dbReference type="ARBA" id="ARBA00022490"/>
    </source>
</evidence>
<evidence type="ECO:0000256" key="6">
    <source>
        <dbReference type="ARBA" id="ARBA00022827"/>
    </source>
</evidence>
<dbReference type="SUPFAM" id="SSF52343">
    <property type="entry name" value="Ferredoxin reductase-like, C-terminal NADP-linked domain"/>
    <property type="match status" value="1"/>
</dbReference>
<evidence type="ECO:0000259" key="11">
    <source>
        <dbReference type="PROSITE" id="PS50902"/>
    </source>
</evidence>
<keyword evidence="4 9" id="KW-0285">Flavoprotein</keyword>
<feature type="binding site" evidence="9">
    <location>
        <begin position="100"/>
        <end position="109"/>
    </location>
    <ligand>
        <name>FMN</name>
        <dbReference type="ChEBI" id="CHEBI:58210"/>
    </ligand>
</feature>
<comment type="caution">
    <text evidence="9">Lacks conserved residue(s) required for the propagation of feature annotation.</text>
</comment>
<dbReference type="Proteomes" id="UP001642406">
    <property type="component" value="Unassembled WGS sequence"/>
</dbReference>
<dbReference type="SUPFAM" id="SSF52218">
    <property type="entry name" value="Flavoproteins"/>
    <property type="match status" value="1"/>
</dbReference>
<keyword evidence="5 9" id="KW-0288">FMN</keyword>
<dbReference type="Gene3D" id="3.40.50.360">
    <property type="match status" value="1"/>
</dbReference>
<dbReference type="PANTHER" id="PTHR19384">
    <property type="entry name" value="NITRIC OXIDE SYNTHASE-RELATED"/>
    <property type="match status" value="1"/>
</dbReference>
<feature type="binding site" evidence="9">
    <location>
        <position position="685"/>
    </location>
    <ligand>
        <name>FAD</name>
        <dbReference type="ChEBI" id="CHEBI:57692"/>
    </ligand>
</feature>
<dbReference type="InterPro" id="IPR003097">
    <property type="entry name" value="CysJ-like_FAD-binding"/>
</dbReference>
<dbReference type="Pfam" id="PF00175">
    <property type="entry name" value="NAD_binding_1"/>
    <property type="match status" value="1"/>
</dbReference>
<keyword evidence="7 9" id="KW-0521">NADP</keyword>
<sequence>MALSNRRILILYGSETGTAQDKAEEIDRMCQRLRFHTELDAMDNVKLNDLLQDYDLVCFVVATTGQGHFPNSSRKFWKNLRRARLPPNCLETVQFTTFGLGDSSYHKYNWASRLLHARLLRLGANEVFARGEADERHDDGIDSIYQPWLKDFKEFLIKSHPLPPSVQPIPEEEPLPPRYTLSLCLGEAKSRPAPEAAVDAETAVDFPPPVLLPCPNNNDAVVISNTRVTPSEHWQDVRLVELDVSFPVVDGVAYEPLPGDRVVVYPKNYPSDVKKLIELMEWDAVADKEVFLGAKVPNGLYPPAKCTLRDLLTHNIDFMAVPSRSFLHKLAFHTTHEDQKEKLFELVQPDAAQEFYDFTSRPRRTILEVLAEFYSSKIPYEAIPDVFPIIRGREFSIANGGETLKKAQPLKKDDAKEAAEGPANDTVVCRIDVFAALVEYRTIIRKPRVGLCSRYLKNLPVGTPLHVEMKRETPPPTGSAAANRPLIAIATGTGVAPVRSLIHDRIQNSPRAETLLFFGCRNKSADFHFHEEWETTPDLTVMPAFSRDPKQAEPEAKPKPEPETEKDVPETNPNEKPLANGVLAINGTEESETPTEPVVVTYSYDEGKNYVQHVIRRNAAKVCELLKKNAIICLCGNSGRMPKSVREALCDAAVSGGFCKDTVEAEKLLFDEKDPNKVFYWEETW</sequence>
<feature type="binding site" evidence="9">
    <location>
        <begin position="450"/>
        <end position="453"/>
    </location>
    <ligand>
        <name>FAD</name>
        <dbReference type="ChEBI" id="CHEBI:57692"/>
    </ligand>
</feature>
<dbReference type="PRINTS" id="PR00369">
    <property type="entry name" value="FLAVODOXIN"/>
</dbReference>
<evidence type="ECO:0000256" key="1">
    <source>
        <dbReference type="ARBA" id="ARBA00001917"/>
    </source>
</evidence>
<comment type="cofactor">
    <cofactor evidence="1 9">
        <name>FMN</name>
        <dbReference type="ChEBI" id="CHEBI:58210"/>
    </cofactor>
</comment>
<feature type="binding site" evidence="9">
    <location>
        <position position="363"/>
    </location>
    <ligand>
        <name>FAD</name>
        <dbReference type="ChEBI" id="CHEBI:57692"/>
    </ligand>
</feature>
<dbReference type="PRINTS" id="PR00371">
    <property type="entry name" value="FPNCR"/>
</dbReference>
<evidence type="ECO:0000313" key="13">
    <source>
        <dbReference type="EMBL" id="CAK7224132.1"/>
    </source>
</evidence>
<feature type="binding site" evidence="9">
    <location>
        <begin position="14"/>
        <end position="19"/>
    </location>
    <ligand>
        <name>FMN</name>
        <dbReference type="ChEBI" id="CHEBI:58210"/>
    </ligand>
</feature>
<comment type="subcellular location">
    <subcellularLocation>
        <location evidence="9">Cytoplasm</location>
    </subcellularLocation>
    <subcellularLocation>
        <location evidence="9">Mitochondrion</location>
    </subcellularLocation>
    <text evidence="9">Relocalizes to mitochondria after H(2)O(2) exposure.</text>
</comment>
<dbReference type="InterPro" id="IPR028879">
    <property type="entry name" value="NDOR1"/>
</dbReference>
<dbReference type="Pfam" id="PF00667">
    <property type="entry name" value="FAD_binding_1"/>
    <property type="match status" value="1"/>
</dbReference>
<dbReference type="InterPro" id="IPR029039">
    <property type="entry name" value="Flavoprotein-like_sf"/>
</dbReference>
<dbReference type="InterPro" id="IPR001094">
    <property type="entry name" value="Flavdoxin-like"/>
</dbReference>
<keyword evidence="14" id="KW-1185">Reference proteome</keyword>
<evidence type="ECO:0000256" key="7">
    <source>
        <dbReference type="ARBA" id="ARBA00022857"/>
    </source>
</evidence>
<evidence type="ECO:0000259" key="12">
    <source>
        <dbReference type="PROSITE" id="PS51384"/>
    </source>
</evidence>
<comment type="caution">
    <text evidence="13">The sequence shown here is derived from an EMBL/GenBank/DDBJ whole genome shotgun (WGS) entry which is preliminary data.</text>
</comment>
<comment type="similarity">
    <text evidence="9">Belongs to the NADPH-dependent diflavin oxidoreductase NDOR1 family.</text>
</comment>
<dbReference type="Gene3D" id="1.20.990.10">
    <property type="entry name" value="NADPH-cytochrome p450 Reductase, Chain A, domain 3"/>
    <property type="match status" value="1"/>
</dbReference>
<proteinExistence type="inferred from homology"/>
<dbReference type="Pfam" id="PF00258">
    <property type="entry name" value="Flavodoxin_1"/>
    <property type="match status" value="1"/>
</dbReference>
<evidence type="ECO:0000256" key="10">
    <source>
        <dbReference type="SAM" id="MobiDB-lite"/>
    </source>
</evidence>